<dbReference type="EMBL" id="CAJNON010000982">
    <property type="protein sequence ID" value="CAF1412510.1"/>
    <property type="molecule type" value="Genomic_DNA"/>
</dbReference>
<accession>A0A819GT28</accession>
<comment type="similarity">
    <text evidence="1">Belongs to the UDP-glycosyltransferase family.</text>
</comment>
<dbReference type="SUPFAM" id="SSF53756">
    <property type="entry name" value="UDP-Glycosyltransferase/glycogen phosphorylase"/>
    <property type="match status" value="1"/>
</dbReference>
<dbReference type="Proteomes" id="UP000663891">
    <property type="component" value="Unassembled WGS sequence"/>
</dbReference>
<reference evidence="7" key="1">
    <citation type="submission" date="2021-02" db="EMBL/GenBank/DDBJ databases">
        <authorList>
            <person name="Nowell W R."/>
        </authorList>
    </citation>
    <scope>NUCLEOTIDE SEQUENCE</scope>
</reference>
<dbReference type="AlphaFoldDB" id="A0A819GT28"/>
<dbReference type="GO" id="GO:0008194">
    <property type="term" value="F:UDP-glycosyltransferase activity"/>
    <property type="evidence" value="ECO:0007669"/>
    <property type="project" value="InterPro"/>
</dbReference>
<dbReference type="Proteomes" id="UP000663860">
    <property type="component" value="Unassembled WGS sequence"/>
</dbReference>
<organism evidence="7 8">
    <name type="scientific">Adineta steineri</name>
    <dbReference type="NCBI Taxonomy" id="433720"/>
    <lineage>
        <taxon>Eukaryota</taxon>
        <taxon>Metazoa</taxon>
        <taxon>Spiralia</taxon>
        <taxon>Gnathifera</taxon>
        <taxon>Rotifera</taxon>
        <taxon>Eurotatoria</taxon>
        <taxon>Bdelloidea</taxon>
        <taxon>Adinetida</taxon>
        <taxon>Adinetidae</taxon>
        <taxon>Adineta</taxon>
    </lineage>
</organism>
<dbReference type="PANTHER" id="PTHR48043">
    <property type="entry name" value="EG:EG0003.4 PROTEIN-RELATED"/>
    <property type="match status" value="1"/>
</dbReference>
<keyword evidence="2" id="KW-0328">Glycosyltransferase</keyword>
<dbReference type="Proteomes" id="UP000663868">
    <property type="component" value="Unassembled WGS sequence"/>
</dbReference>
<evidence type="ECO:0000256" key="3">
    <source>
        <dbReference type="ARBA" id="ARBA00022679"/>
    </source>
</evidence>
<dbReference type="Pfam" id="PF00201">
    <property type="entry name" value="UDPGT"/>
    <property type="match status" value="1"/>
</dbReference>
<protein>
    <submittedName>
        <fullName evidence="7">Uncharacterized protein</fullName>
    </submittedName>
</protein>
<dbReference type="OrthoDB" id="5835829at2759"/>
<dbReference type="PANTHER" id="PTHR48043:SF145">
    <property type="entry name" value="FI06409P-RELATED"/>
    <property type="match status" value="1"/>
</dbReference>
<evidence type="ECO:0000256" key="1">
    <source>
        <dbReference type="ARBA" id="ARBA00009995"/>
    </source>
</evidence>
<dbReference type="Gene3D" id="3.40.50.2000">
    <property type="entry name" value="Glycogen Phosphorylase B"/>
    <property type="match status" value="2"/>
</dbReference>
<gene>
    <name evidence="4" type="ORF">IZO911_LOCUS3205</name>
    <name evidence="7" type="ORF">KXQ929_LOCUS22099</name>
    <name evidence="6" type="ORF">OKA104_LOCUS8638</name>
    <name evidence="5" type="ORF">VCS650_LOCUS37201</name>
</gene>
<evidence type="ECO:0000313" key="5">
    <source>
        <dbReference type="EMBL" id="CAF1412510.1"/>
    </source>
</evidence>
<evidence type="ECO:0000313" key="8">
    <source>
        <dbReference type="Proteomes" id="UP000663868"/>
    </source>
</evidence>
<evidence type="ECO:0000313" key="4">
    <source>
        <dbReference type="EMBL" id="CAF0735761.1"/>
    </source>
</evidence>
<evidence type="ECO:0000313" key="6">
    <source>
        <dbReference type="EMBL" id="CAF3640749.1"/>
    </source>
</evidence>
<dbReference type="EMBL" id="CAJOAY010000352">
    <property type="protein sequence ID" value="CAF3640749.1"/>
    <property type="molecule type" value="Genomic_DNA"/>
</dbReference>
<sequence>MVKNKLTILFLPESAYGPMNNCIGIAHQLHEIGHRCVFIIESSWKGKLIKYGFIEKYLNLSPDSCVYNENKQADEFWSDFISKQLLEFRKSTFEQLKTFIYSTWKALVDGVKYSNDELKKLIEEIKPDIIIEDNVVTFPALIINKNIPFVRIVSCNPLEFQYENDKLPPPYSGLSSNNNNSEWKKFKNEYKLIHYNIWNEFNNWLQQQGTSSLPQLQFIHTSKYLNLYIYPEIIDYDNMNLSSSWVRLDSCVRKCENEKFEIPLHFKNRKIIYVSLGSLGYNDVKLMKRLIELFRKSKHCFIFSFGSKYDQYIDLPENICGYEYLPQTILLPLVNMVITHGGNNTITESLHFGKPMIILPLFWDQHDNAQRLHETGYGIRLDTYKFTDQQMNESIEYLLNDQNVRQRFISIGKTIRARNGLELAAEKIQQCAFQARSHASVELKN</sequence>
<dbReference type="EMBL" id="CAJOBB010001665">
    <property type="protein sequence ID" value="CAF3887536.1"/>
    <property type="molecule type" value="Genomic_DNA"/>
</dbReference>
<dbReference type="EMBL" id="CAJNOE010000016">
    <property type="protein sequence ID" value="CAF0735761.1"/>
    <property type="molecule type" value="Genomic_DNA"/>
</dbReference>
<evidence type="ECO:0000313" key="7">
    <source>
        <dbReference type="EMBL" id="CAF3887536.1"/>
    </source>
</evidence>
<dbReference type="Proteomes" id="UP000663881">
    <property type="component" value="Unassembled WGS sequence"/>
</dbReference>
<comment type="caution">
    <text evidence="7">The sequence shown here is derived from an EMBL/GenBank/DDBJ whole genome shotgun (WGS) entry which is preliminary data.</text>
</comment>
<dbReference type="InterPro" id="IPR002213">
    <property type="entry name" value="UDP_glucos_trans"/>
</dbReference>
<dbReference type="CDD" id="cd03784">
    <property type="entry name" value="GT1_Gtf-like"/>
    <property type="match status" value="1"/>
</dbReference>
<keyword evidence="3" id="KW-0808">Transferase</keyword>
<evidence type="ECO:0000256" key="2">
    <source>
        <dbReference type="ARBA" id="ARBA00022676"/>
    </source>
</evidence>
<name>A0A819GT28_9BILA</name>
<dbReference type="InterPro" id="IPR050271">
    <property type="entry name" value="UDP-glycosyltransferase"/>
</dbReference>
<proteinExistence type="inferred from homology"/>